<protein>
    <submittedName>
        <fullName evidence="1">Uncharacterized protein</fullName>
    </submittedName>
</protein>
<reference evidence="1 2" key="1">
    <citation type="journal article" date="2023" name="Hortic Res">
        <title>Pangenome of water caltrop reveals structural variations and asymmetric subgenome divergence after allopolyploidization.</title>
        <authorList>
            <person name="Zhang X."/>
            <person name="Chen Y."/>
            <person name="Wang L."/>
            <person name="Yuan Y."/>
            <person name="Fang M."/>
            <person name="Shi L."/>
            <person name="Lu R."/>
            <person name="Comes H.P."/>
            <person name="Ma Y."/>
            <person name="Chen Y."/>
            <person name="Huang G."/>
            <person name="Zhou Y."/>
            <person name="Zheng Z."/>
            <person name="Qiu Y."/>
        </authorList>
    </citation>
    <scope>NUCLEOTIDE SEQUENCE [LARGE SCALE GENOMIC DNA]</scope>
    <source>
        <strain evidence="1">F231</strain>
    </source>
</reference>
<sequence length="80" mass="8918">MDDAMASDDPTSAWLLACKGYSWSGHNMGLRRAKCDPIRDSESQKWPNVGRLIGRELCKGGPETSRKCEWALDGQSFDIN</sequence>
<evidence type="ECO:0000313" key="2">
    <source>
        <dbReference type="Proteomes" id="UP001346149"/>
    </source>
</evidence>
<dbReference type="Proteomes" id="UP001346149">
    <property type="component" value="Unassembled WGS sequence"/>
</dbReference>
<proteinExistence type="predicted"/>
<dbReference type="AlphaFoldDB" id="A0AAN7LXN4"/>
<gene>
    <name evidence="1" type="ORF">SAY86_012436</name>
</gene>
<evidence type="ECO:0000313" key="1">
    <source>
        <dbReference type="EMBL" id="KAK4794442.1"/>
    </source>
</evidence>
<accession>A0AAN7LXN4</accession>
<name>A0AAN7LXN4_TRANT</name>
<keyword evidence="2" id="KW-1185">Reference proteome</keyword>
<dbReference type="EMBL" id="JAXQNO010000007">
    <property type="protein sequence ID" value="KAK4794442.1"/>
    <property type="molecule type" value="Genomic_DNA"/>
</dbReference>
<organism evidence="1 2">
    <name type="scientific">Trapa natans</name>
    <name type="common">Water chestnut</name>
    <dbReference type="NCBI Taxonomy" id="22666"/>
    <lineage>
        <taxon>Eukaryota</taxon>
        <taxon>Viridiplantae</taxon>
        <taxon>Streptophyta</taxon>
        <taxon>Embryophyta</taxon>
        <taxon>Tracheophyta</taxon>
        <taxon>Spermatophyta</taxon>
        <taxon>Magnoliopsida</taxon>
        <taxon>eudicotyledons</taxon>
        <taxon>Gunneridae</taxon>
        <taxon>Pentapetalae</taxon>
        <taxon>rosids</taxon>
        <taxon>malvids</taxon>
        <taxon>Myrtales</taxon>
        <taxon>Lythraceae</taxon>
        <taxon>Trapa</taxon>
    </lineage>
</organism>
<comment type="caution">
    <text evidence="1">The sequence shown here is derived from an EMBL/GenBank/DDBJ whole genome shotgun (WGS) entry which is preliminary data.</text>
</comment>